<keyword evidence="2" id="KW-1185">Reference proteome</keyword>
<organism evidence="1 2">
    <name type="scientific">Henosepilachna vigintioctopunctata</name>
    <dbReference type="NCBI Taxonomy" id="420089"/>
    <lineage>
        <taxon>Eukaryota</taxon>
        <taxon>Metazoa</taxon>
        <taxon>Ecdysozoa</taxon>
        <taxon>Arthropoda</taxon>
        <taxon>Hexapoda</taxon>
        <taxon>Insecta</taxon>
        <taxon>Pterygota</taxon>
        <taxon>Neoptera</taxon>
        <taxon>Endopterygota</taxon>
        <taxon>Coleoptera</taxon>
        <taxon>Polyphaga</taxon>
        <taxon>Cucujiformia</taxon>
        <taxon>Coccinelloidea</taxon>
        <taxon>Coccinellidae</taxon>
        <taxon>Epilachninae</taxon>
        <taxon>Epilachnini</taxon>
        <taxon>Henosepilachna</taxon>
    </lineage>
</organism>
<sequence>MLSGFRVWKAPPRSWTTNRSIESSFRVICSKNLRIRSCTVDDNLSLMFIEFGSLLRIETLVRCAVHGILSKRLQHHISNASILRQSCILDVHASAPDKKIGKTMHFISRTFVFLVILRSLQTFVSFFTEDLAMAQRLRISSSQLPAFEILEPRYM</sequence>
<protein>
    <submittedName>
        <fullName evidence="1">Uncharacterized protein</fullName>
    </submittedName>
</protein>
<dbReference type="AlphaFoldDB" id="A0AAW1ULZ8"/>
<dbReference type="Proteomes" id="UP001431783">
    <property type="component" value="Unassembled WGS sequence"/>
</dbReference>
<name>A0AAW1ULZ8_9CUCU</name>
<reference evidence="1 2" key="1">
    <citation type="submission" date="2023-03" db="EMBL/GenBank/DDBJ databases">
        <title>Genome insight into feeding habits of ladybird beetles.</title>
        <authorList>
            <person name="Li H.-S."/>
            <person name="Huang Y.-H."/>
            <person name="Pang H."/>
        </authorList>
    </citation>
    <scope>NUCLEOTIDE SEQUENCE [LARGE SCALE GENOMIC DNA]</scope>
    <source>
        <strain evidence="1">SYSU_2023b</strain>
        <tissue evidence="1">Whole body</tissue>
    </source>
</reference>
<evidence type="ECO:0000313" key="1">
    <source>
        <dbReference type="EMBL" id="KAK9882105.1"/>
    </source>
</evidence>
<evidence type="ECO:0000313" key="2">
    <source>
        <dbReference type="Proteomes" id="UP001431783"/>
    </source>
</evidence>
<comment type="caution">
    <text evidence="1">The sequence shown here is derived from an EMBL/GenBank/DDBJ whole genome shotgun (WGS) entry which is preliminary data.</text>
</comment>
<accession>A0AAW1ULZ8</accession>
<proteinExistence type="predicted"/>
<dbReference type="EMBL" id="JARQZJ010000072">
    <property type="protein sequence ID" value="KAK9882105.1"/>
    <property type="molecule type" value="Genomic_DNA"/>
</dbReference>
<gene>
    <name evidence="1" type="ORF">WA026_018948</name>
</gene>